<dbReference type="Proteomes" id="UP000033881">
    <property type="component" value="Unassembled WGS sequence"/>
</dbReference>
<accession>A0A0G0M7X5</accession>
<name>A0A0G0M7X5_9BACT</name>
<feature type="domain" description="DUF6745" evidence="1">
    <location>
        <begin position="162"/>
        <end position="324"/>
    </location>
</feature>
<evidence type="ECO:0000259" key="1">
    <source>
        <dbReference type="Pfam" id="PF20530"/>
    </source>
</evidence>
<dbReference type="Pfam" id="PF20530">
    <property type="entry name" value="DUF6745"/>
    <property type="match status" value="1"/>
</dbReference>
<protein>
    <recommendedName>
        <fullName evidence="1">DUF6745 domain-containing protein</fullName>
    </recommendedName>
</protein>
<proteinExistence type="predicted"/>
<dbReference type="STRING" id="1618574.UT24_C0024G0017"/>
<dbReference type="AlphaFoldDB" id="A0A0G0M7X5"/>
<comment type="caution">
    <text evidence="2">The sequence shown here is derived from an EMBL/GenBank/DDBJ whole genome shotgun (WGS) entry which is preliminary data.</text>
</comment>
<evidence type="ECO:0000313" key="2">
    <source>
        <dbReference type="EMBL" id="KKQ99342.1"/>
    </source>
</evidence>
<organism evidence="2 3">
    <name type="scientific">Candidatus Woesebacteria bacterium GW2011_GWB1_39_12</name>
    <dbReference type="NCBI Taxonomy" id="1618574"/>
    <lineage>
        <taxon>Bacteria</taxon>
        <taxon>Candidatus Woeseibacteriota</taxon>
    </lineage>
</organism>
<gene>
    <name evidence="2" type="ORF">UT24_C0024G0017</name>
</gene>
<sequence>MSKITSLSTTQQEKLNTHCQKLHDFILHSGKDLTREEVESYIEWIYSKIGKPKPIILIFDSYLAQKVAINILNNNKFRESQVESQVWSQVRSQVRSQVESQVWSQVESQVRSQVRSQGLEFIEQSFGYGYESWWLTFTEYWKNEGIVKSDDFNSYLGLNRCGIWSIVYFEKSVFICKLPIKILKDERGRLHSVKSPSVQWRDGLDNYFIHGVGFEKDLWQKIVDRKLEPRELMKMPNTDQRFVALNHYGFERALTELAPKLIDQSKRGNKLYSIKFDAYTMKFLKYTDTVNGENRISFVKPEFDDADEAMAWKHNMTKNEYQNKLRVEA</sequence>
<dbReference type="InterPro" id="IPR046633">
    <property type="entry name" value="DUF6745"/>
</dbReference>
<dbReference type="EMBL" id="LBWB01000024">
    <property type="protein sequence ID" value="KKQ99342.1"/>
    <property type="molecule type" value="Genomic_DNA"/>
</dbReference>
<evidence type="ECO:0000313" key="3">
    <source>
        <dbReference type="Proteomes" id="UP000033881"/>
    </source>
</evidence>
<reference evidence="2 3" key="1">
    <citation type="journal article" date="2015" name="Nature">
        <title>rRNA introns, odd ribosomes, and small enigmatic genomes across a large radiation of phyla.</title>
        <authorList>
            <person name="Brown C.T."/>
            <person name="Hug L.A."/>
            <person name="Thomas B.C."/>
            <person name="Sharon I."/>
            <person name="Castelle C.J."/>
            <person name="Singh A."/>
            <person name="Wilkins M.J."/>
            <person name="Williams K.H."/>
            <person name="Banfield J.F."/>
        </authorList>
    </citation>
    <scope>NUCLEOTIDE SEQUENCE [LARGE SCALE GENOMIC DNA]</scope>
</reference>